<dbReference type="EMBL" id="JAMRDG010000001">
    <property type="protein sequence ID" value="KAJ3704279.1"/>
    <property type="molecule type" value="Genomic_DNA"/>
</dbReference>
<feature type="transmembrane region" description="Helical" evidence="1">
    <location>
        <begin position="438"/>
        <end position="459"/>
    </location>
</feature>
<proteinExistence type="predicted"/>
<name>A0AAD5ZUQ1_9POAL</name>
<keyword evidence="1" id="KW-0472">Membrane</keyword>
<dbReference type="PANTHER" id="PTHR31170:SF25">
    <property type="entry name" value="BNAA09G04570D PROTEIN"/>
    <property type="match status" value="1"/>
</dbReference>
<keyword evidence="3" id="KW-1185">Reference proteome</keyword>
<keyword evidence="1" id="KW-0812">Transmembrane</keyword>
<dbReference type="PANTHER" id="PTHR31170">
    <property type="entry name" value="BNAC04G53230D PROTEIN"/>
    <property type="match status" value="1"/>
</dbReference>
<dbReference type="AlphaFoldDB" id="A0AAD5ZUQ1"/>
<organism evidence="2 3">
    <name type="scientific">Rhynchospora tenuis</name>
    <dbReference type="NCBI Taxonomy" id="198213"/>
    <lineage>
        <taxon>Eukaryota</taxon>
        <taxon>Viridiplantae</taxon>
        <taxon>Streptophyta</taxon>
        <taxon>Embryophyta</taxon>
        <taxon>Tracheophyta</taxon>
        <taxon>Spermatophyta</taxon>
        <taxon>Magnoliopsida</taxon>
        <taxon>Liliopsida</taxon>
        <taxon>Poales</taxon>
        <taxon>Cyperaceae</taxon>
        <taxon>Cyperoideae</taxon>
        <taxon>Rhynchosporeae</taxon>
        <taxon>Rhynchospora</taxon>
    </lineage>
</organism>
<dbReference type="Proteomes" id="UP001210211">
    <property type="component" value="Unassembled WGS sequence"/>
</dbReference>
<accession>A0AAD5ZUQ1</accession>
<evidence type="ECO:0000313" key="3">
    <source>
        <dbReference type="Proteomes" id="UP001210211"/>
    </source>
</evidence>
<comment type="caution">
    <text evidence="2">The sequence shown here is derived from an EMBL/GenBank/DDBJ whole genome shotgun (WGS) entry which is preliminary data.</text>
</comment>
<protein>
    <submittedName>
        <fullName evidence="2">Uncharacterized protein</fullName>
    </submittedName>
</protein>
<dbReference type="Pfam" id="PF03140">
    <property type="entry name" value="DUF247"/>
    <property type="match status" value="1"/>
</dbReference>
<evidence type="ECO:0000313" key="2">
    <source>
        <dbReference type="EMBL" id="KAJ3704279.1"/>
    </source>
</evidence>
<evidence type="ECO:0000256" key="1">
    <source>
        <dbReference type="SAM" id="Phobius"/>
    </source>
</evidence>
<dbReference type="InterPro" id="IPR004158">
    <property type="entry name" value="DUF247_pln"/>
</dbReference>
<sequence>MTTDVHVDQIDVEGLHNFMKKKLNEVPGEPFKARPVPIFRLPVWFHELNKEYCEPKIISIGPYHWGKDSLRAMEEYKWSTLRDFLARNENVGIEMYLRELRLLEAQVRACYSETVNKGSNEFVMMLLLDGCFILEFFLKVRTQQLDGALPASWAVGGVMIDLYLLENQIPFFVLHKLWTIQGWGCPNCTGNCPLLEIICEVISFQAVTFRFRQPQLSCSNVQHLLHLYYCGVLPDFQFGKEQRHLVAGKSYLWGFLWSIIFRKSSNVVSKTAKSTDDEELLSYELIQCATKLHEAGVKFRKKRRPHNMFDITFRNGTMEIPYVEIDGVLRNYLWNMVAFEQSQSWQFNKILTSYIGLMNSLIKSEKDVARLEQSGIISNLLQNDEQAATFFCQFSENFGLDYGNHHFHGLFKDVKRYSELTWHKHRARLVRDYFSSPWSIISVVAASILLILTFIMTYYSAAK</sequence>
<reference evidence="2 3" key="1">
    <citation type="journal article" date="2022" name="Cell">
        <title>Repeat-based holocentromeres influence genome architecture and karyotype evolution.</title>
        <authorList>
            <person name="Hofstatter P.G."/>
            <person name="Thangavel G."/>
            <person name="Lux T."/>
            <person name="Neumann P."/>
            <person name="Vondrak T."/>
            <person name="Novak P."/>
            <person name="Zhang M."/>
            <person name="Costa L."/>
            <person name="Castellani M."/>
            <person name="Scott A."/>
            <person name="Toegelov H."/>
            <person name="Fuchs J."/>
            <person name="Mata-Sucre Y."/>
            <person name="Dias Y."/>
            <person name="Vanzela A.L.L."/>
            <person name="Huettel B."/>
            <person name="Almeida C.C.S."/>
            <person name="Simkova H."/>
            <person name="Souza G."/>
            <person name="Pedrosa-Harand A."/>
            <person name="Macas J."/>
            <person name="Mayer K.F.X."/>
            <person name="Houben A."/>
            <person name="Marques A."/>
        </authorList>
    </citation>
    <scope>NUCLEOTIDE SEQUENCE [LARGE SCALE GENOMIC DNA]</scope>
    <source>
        <strain evidence="2">RhyTen1mFocal</strain>
    </source>
</reference>
<gene>
    <name evidence="2" type="ORF">LUZ61_007984</name>
</gene>
<keyword evidence="1" id="KW-1133">Transmembrane helix</keyword>